<gene>
    <name evidence="2" type="ORF">SDC9_177741</name>
</gene>
<comment type="caution">
    <text evidence="2">The sequence shown here is derived from an EMBL/GenBank/DDBJ whole genome shotgun (WGS) entry which is preliminary data.</text>
</comment>
<protein>
    <submittedName>
        <fullName evidence="2">Uncharacterized protein</fullName>
    </submittedName>
</protein>
<feature type="region of interest" description="Disordered" evidence="1">
    <location>
        <begin position="77"/>
        <end position="96"/>
    </location>
</feature>
<dbReference type="EMBL" id="VSSQ01081333">
    <property type="protein sequence ID" value="MPN30278.1"/>
    <property type="molecule type" value="Genomic_DNA"/>
</dbReference>
<evidence type="ECO:0000313" key="2">
    <source>
        <dbReference type="EMBL" id="MPN30278.1"/>
    </source>
</evidence>
<proteinExistence type="predicted"/>
<name>A0A645GTX0_9ZZZZ</name>
<feature type="compositionally biased region" description="Polar residues" evidence="1">
    <location>
        <begin position="84"/>
        <end position="93"/>
    </location>
</feature>
<dbReference type="AlphaFoldDB" id="A0A645GTX0"/>
<sequence>MNSAEILRTAVRTNQFQADRHLAVAVPVRGEQGERRAPFRPAENVGAVGQFQNPAFAVPVGVDHRIITLPGLLQRRARKHSGGQAEQQRQTEFQLHDSRSLFRTDAANNRATVWCWKSVSVPAAGGSSHARPATAH</sequence>
<accession>A0A645GTX0</accession>
<organism evidence="2">
    <name type="scientific">bioreactor metagenome</name>
    <dbReference type="NCBI Taxonomy" id="1076179"/>
    <lineage>
        <taxon>unclassified sequences</taxon>
        <taxon>metagenomes</taxon>
        <taxon>ecological metagenomes</taxon>
    </lineage>
</organism>
<reference evidence="2" key="1">
    <citation type="submission" date="2019-08" db="EMBL/GenBank/DDBJ databases">
        <authorList>
            <person name="Kucharzyk K."/>
            <person name="Murdoch R.W."/>
            <person name="Higgins S."/>
            <person name="Loffler F."/>
        </authorList>
    </citation>
    <scope>NUCLEOTIDE SEQUENCE</scope>
</reference>
<evidence type="ECO:0000256" key="1">
    <source>
        <dbReference type="SAM" id="MobiDB-lite"/>
    </source>
</evidence>